<protein>
    <recommendedName>
        <fullName evidence="4">LPXTG-motif cell wall-anchored protein</fullName>
    </recommendedName>
</protein>
<dbReference type="RefSeq" id="WP_186345839.1">
    <property type="nucleotide sequence ID" value="NZ_BMMR01000001.1"/>
</dbReference>
<name>A0ABR6U868_9ACTN</name>
<keyword evidence="3" id="KW-1185">Reference proteome</keyword>
<evidence type="ECO:0008006" key="4">
    <source>
        <dbReference type="Google" id="ProtNLM"/>
    </source>
</evidence>
<dbReference type="Proteomes" id="UP000604001">
    <property type="component" value="Unassembled WGS sequence"/>
</dbReference>
<organism evidence="2 3">
    <name type="scientific">Nocardioides deserti</name>
    <dbReference type="NCBI Taxonomy" id="1588644"/>
    <lineage>
        <taxon>Bacteria</taxon>
        <taxon>Bacillati</taxon>
        <taxon>Actinomycetota</taxon>
        <taxon>Actinomycetes</taxon>
        <taxon>Propionibacteriales</taxon>
        <taxon>Nocardioidaceae</taxon>
        <taxon>Nocardioides</taxon>
    </lineage>
</organism>
<gene>
    <name evidence="2" type="ORF">H7344_09950</name>
</gene>
<dbReference type="EMBL" id="JACMYC010000004">
    <property type="protein sequence ID" value="MBC2960616.1"/>
    <property type="molecule type" value="Genomic_DNA"/>
</dbReference>
<evidence type="ECO:0000256" key="1">
    <source>
        <dbReference type="SAM" id="SignalP"/>
    </source>
</evidence>
<comment type="caution">
    <text evidence="2">The sequence shown here is derived from an EMBL/GenBank/DDBJ whole genome shotgun (WGS) entry which is preliminary data.</text>
</comment>
<evidence type="ECO:0000313" key="3">
    <source>
        <dbReference type="Proteomes" id="UP000604001"/>
    </source>
</evidence>
<feature type="signal peptide" evidence="1">
    <location>
        <begin position="1"/>
        <end position="29"/>
    </location>
</feature>
<evidence type="ECO:0000313" key="2">
    <source>
        <dbReference type="EMBL" id="MBC2960616.1"/>
    </source>
</evidence>
<sequence length="229" mass="24551">MPSMLRCLSLAVVVLFTIVGTPVTTPAEAHPFGDPQTVEVSRDDSDPHRVLVRWNVGMTDDLSVLAIGLGLVPEERVMLDGAIIFEDSDAAVLQASARFDAYLLERILVHSDERGCTGEILRKDEVADQGVLIGYSCADPVTSAEVEVTMLTDLHPAYRTLATGLRGQRAVYDSENPVHEWTFAATAEEAATGRSAAVQMGAVVGGIGLVAGLAQLHRRRGSSRQERVG</sequence>
<feature type="chain" id="PRO_5046814339" description="LPXTG-motif cell wall-anchored protein" evidence="1">
    <location>
        <begin position="30"/>
        <end position="229"/>
    </location>
</feature>
<reference evidence="2 3" key="1">
    <citation type="submission" date="2020-08" db="EMBL/GenBank/DDBJ databases">
        <title>novel species in genus Nocardioides.</title>
        <authorList>
            <person name="Zhang G."/>
        </authorList>
    </citation>
    <scope>NUCLEOTIDE SEQUENCE [LARGE SCALE GENOMIC DNA]</scope>
    <source>
        <strain evidence="2 3">SC8A-24</strain>
    </source>
</reference>
<accession>A0ABR6U868</accession>
<proteinExistence type="predicted"/>
<keyword evidence="1" id="KW-0732">Signal</keyword>